<dbReference type="SUPFAM" id="SSF52402">
    <property type="entry name" value="Adenine nucleotide alpha hydrolases-like"/>
    <property type="match status" value="1"/>
</dbReference>
<sequence length="584" mass="65874">MKSELFGVFGTKSDFDQLRSSADFDRIITGNSVVVGIRDPTLDSPGRTSTHVDQSSSGLCVVYGDVFLRGESVAVNSHQTTAATLYNTFLDWDFDALGLDQLNGSYLAVLDTEDKAIIATDPISSRECFYTETPVGRVFGTDLSQLVRVQNVFRDELQCNEQGLREFLQFGVVFGDQTTLKGVNRIPFDGYLTATTTGTLARFVYEPQAFDYVTELATRLEHAIKYRGQLSQEQATTAPDTKTGLLLSAGFDSRVILAALPEGTIDICYTIGSPETPEVRVAQKVAAQYGAEHVTLPVTTAYLDISPEVTQYTNGLRESLHIHHRGHRESIAVDQMFHGLFLDTLLRNRYIPRETLTIPLLNRKFPLSDLAKNPDIPALFEQTFGFESGDRILDEFDVFSSGNKQYSERSGKPIDPEQYLHETIEREYQAGFTRTDSPHNAAALLGIKCKSSLPFRSQLSDQYTETLIAADAGLLEWHLQTPPEYRTDRTYQEALKRIDSDIFRYRPPDRPHRTYQANQVEKFVRKIIPGISTFGTPWPDRDEIYAEANLDREFMLRPDLQGLSTRSKLRIRDAKHWGEFIEII</sequence>
<dbReference type="Gene3D" id="3.40.50.620">
    <property type="entry name" value="HUPs"/>
    <property type="match status" value="1"/>
</dbReference>
<dbReference type="InterPro" id="IPR051786">
    <property type="entry name" value="ASN_synthetase/amidase"/>
</dbReference>
<reference evidence="2 3" key="1">
    <citation type="submission" date="2016-02" db="EMBL/GenBank/DDBJ databases">
        <title>Genome sequence of Halalkalicoccus paucihalophilus DSM 24557.</title>
        <authorList>
            <person name="Poehlein A."/>
            <person name="Daniel R."/>
        </authorList>
    </citation>
    <scope>NUCLEOTIDE SEQUENCE [LARGE SCALE GENOMIC DNA]</scope>
    <source>
        <strain evidence="2 3">DSM 24557</strain>
    </source>
</reference>
<dbReference type="GO" id="GO:0004066">
    <property type="term" value="F:asparagine synthase (glutamine-hydrolyzing) activity"/>
    <property type="evidence" value="ECO:0007669"/>
    <property type="project" value="InterPro"/>
</dbReference>
<proteinExistence type="predicted"/>
<evidence type="ECO:0000313" key="2">
    <source>
        <dbReference type="EMBL" id="KYH24368.1"/>
    </source>
</evidence>
<dbReference type="Pfam" id="PF00733">
    <property type="entry name" value="Asn_synthase"/>
    <property type="match status" value="1"/>
</dbReference>
<dbReference type="InterPro" id="IPR029055">
    <property type="entry name" value="Ntn_hydrolases_N"/>
</dbReference>
<dbReference type="InterPro" id="IPR014729">
    <property type="entry name" value="Rossmann-like_a/b/a_fold"/>
</dbReference>
<dbReference type="PANTHER" id="PTHR43284">
    <property type="entry name" value="ASPARAGINE SYNTHETASE (GLUTAMINE-HYDROLYZING)"/>
    <property type="match status" value="1"/>
</dbReference>
<dbReference type="Gene3D" id="3.60.20.10">
    <property type="entry name" value="Glutamine Phosphoribosylpyrophosphate, subunit 1, domain 1"/>
    <property type="match status" value="1"/>
</dbReference>
<protein>
    <submittedName>
        <fullName evidence="2">Asparagine synthase</fullName>
    </submittedName>
</protein>
<dbReference type="SUPFAM" id="SSF56235">
    <property type="entry name" value="N-terminal nucleophile aminohydrolases (Ntn hydrolases)"/>
    <property type="match status" value="1"/>
</dbReference>
<dbReference type="InterPro" id="IPR001962">
    <property type="entry name" value="Asn_synthase"/>
</dbReference>
<keyword evidence="3" id="KW-1185">Reference proteome</keyword>
<evidence type="ECO:0000259" key="1">
    <source>
        <dbReference type="Pfam" id="PF00733"/>
    </source>
</evidence>
<dbReference type="RefSeq" id="WP_084383821.1">
    <property type="nucleotide sequence ID" value="NZ_LTAZ01000013.1"/>
</dbReference>
<dbReference type="AlphaFoldDB" id="A0A151A9J2"/>
<gene>
    <name evidence="2" type="ORF">HAPAU_33510</name>
</gene>
<comment type="caution">
    <text evidence="2">The sequence shown here is derived from an EMBL/GenBank/DDBJ whole genome shotgun (WGS) entry which is preliminary data.</text>
</comment>
<dbReference type="PANTHER" id="PTHR43284:SF1">
    <property type="entry name" value="ASPARAGINE SYNTHETASE"/>
    <property type="match status" value="1"/>
</dbReference>
<dbReference type="OrthoDB" id="297261at2157"/>
<dbReference type="Proteomes" id="UP000075321">
    <property type="component" value="Unassembled WGS sequence"/>
</dbReference>
<accession>A0A151A9J2</accession>
<organism evidence="2 3">
    <name type="scientific">Halalkalicoccus paucihalophilus</name>
    <dbReference type="NCBI Taxonomy" id="1008153"/>
    <lineage>
        <taxon>Archaea</taxon>
        <taxon>Methanobacteriati</taxon>
        <taxon>Methanobacteriota</taxon>
        <taxon>Stenosarchaea group</taxon>
        <taxon>Halobacteria</taxon>
        <taxon>Halobacteriales</taxon>
        <taxon>Halococcaceae</taxon>
        <taxon>Halalkalicoccus</taxon>
    </lineage>
</organism>
<name>A0A151A9J2_9EURY</name>
<dbReference type="PATRIC" id="fig|1008153.3.peg.3522"/>
<feature type="domain" description="Asparagine synthetase" evidence="1">
    <location>
        <begin position="240"/>
        <end position="311"/>
    </location>
</feature>
<dbReference type="GO" id="GO:0006529">
    <property type="term" value="P:asparagine biosynthetic process"/>
    <property type="evidence" value="ECO:0007669"/>
    <property type="project" value="InterPro"/>
</dbReference>
<evidence type="ECO:0000313" key="3">
    <source>
        <dbReference type="Proteomes" id="UP000075321"/>
    </source>
</evidence>
<dbReference type="EMBL" id="LTAZ01000013">
    <property type="protein sequence ID" value="KYH24368.1"/>
    <property type="molecule type" value="Genomic_DNA"/>
</dbReference>